<keyword evidence="3" id="KW-1185">Reference proteome</keyword>
<evidence type="ECO:0000313" key="2">
    <source>
        <dbReference type="EMBL" id="SDF04751.1"/>
    </source>
</evidence>
<dbReference type="STRING" id="1391627.SAMN05216464_11254"/>
<evidence type="ECO:0008006" key="4">
    <source>
        <dbReference type="Google" id="ProtNLM"/>
    </source>
</evidence>
<evidence type="ECO:0000313" key="3">
    <source>
        <dbReference type="Proteomes" id="UP000199072"/>
    </source>
</evidence>
<dbReference type="Proteomes" id="UP000199072">
    <property type="component" value="Unassembled WGS sequence"/>
</dbReference>
<dbReference type="InterPro" id="IPR021354">
    <property type="entry name" value="DUF2975"/>
</dbReference>
<gene>
    <name evidence="2" type="ORF">SAMN05216464_11254</name>
</gene>
<feature type="transmembrane region" description="Helical" evidence="1">
    <location>
        <begin position="12"/>
        <end position="29"/>
    </location>
</feature>
<sequence>MEIETKTRTGKILKLLNIVAWIAFIGFMVEGGAMITSFLVSCISPEGAKHLYKELNFYDLKQFSFWHYTVHIYFLVLLALLKAYVWFLVMKILSDINLTNPFKWEVANRLEKIGYVLFITWLVSVSNGAHADWLQKATGVQYGNEPMGEYLFMAGLVFIISQVFKRGIEIQSENELTV</sequence>
<keyword evidence="1" id="KW-1133">Transmembrane helix</keyword>
<dbReference type="RefSeq" id="WP_091152806.1">
    <property type="nucleotide sequence ID" value="NZ_FNAI01000012.1"/>
</dbReference>
<feature type="transmembrane region" description="Helical" evidence="1">
    <location>
        <begin position="70"/>
        <end position="93"/>
    </location>
</feature>
<organism evidence="2 3">
    <name type="scientific">Mucilaginibacter pineti</name>
    <dbReference type="NCBI Taxonomy" id="1391627"/>
    <lineage>
        <taxon>Bacteria</taxon>
        <taxon>Pseudomonadati</taxon>
        <taxon>Bacteroidota</taxon>
        <taxon>Sphingobacteriia</taxon>
        <taxon>Sphingobacteriales</taxon>
        <taxon>Sphingobacteriaceae</taxon>
        <taxon>Mucilaginibacter</taxon>
    </lineage>
</organism>
<dbReference type="Pfam" id="PF11188">
    <property type="entry name" value="DUF2975"/>
    <property type="match status" value="1"/>
</dbReference>
<proteinExistence type="predicted"/>
<dbReference type="AlphaFoldDB" id="A0A1G7HW64"/>
<reference evidence="2 3" key="1">
    <citation type="submission" date="2016-10" db="EMBL/GenBank/DDBJ databases">
        <authorList>
            <person name="de Groot N.N."/>
        </authorList>
    </citation>
    <scope>NUCLEOTIDE SEQUENCE [LARGE SCALE GENOMIC DNA]</scope>
    <source>
        <strain evidence="2 3">47C3B</strain>
    </source>
</reference>
<protein>
    <recommendedName>
        <fullName evidence="4">DUF2975 domain-containing protein</fullName>
    </recommendedName>
</protein>
<dbReference type="EMBL" id="FNAI01000012">
    <property type="protein sequence ID" value="SDF04751.1"/>
    <property type="molecule type" value="Genomic_DNA"/>
</dbReference>
<keyword evidence="1" id="KW-0812">Transmembrane</keyword>
<accession>A0A1G7HW64</accession>
<dbReference type="OrthoDB" id="672524at2"/>
<evidence type="ECO:0000256" key="1">
    <source>
        <dbReference type="SAM" id="Phobius"/>
    </source>
</evidence>
<name>A0A1G7HW64_9SPHI</name>
<keyword evidence="1" id="KW-0472">Membrane</keyword>